<evidence type="ECO:0000256" key="18">
    <source>
        <dbReference type="PIRSR" id="PIRSR038193-1"/>
    </source>
</evidence>
<evidence type="ECO:0000256" key="8">
    <source>
        <dbReference type="ARBA" id="ARBA00022801"/>
    </source>
</evidence>
<evidence type="ECO:0000256" key="15">
    <source>
        <dbReference type="ARBA" id="ARBA00093332"/>
    </source>
</evidence>
<comment type="similarity">
    <text evidence="3 17 21">Belongs to the glycosyl hydrolase 56 family.</text>
</comment>
<dbReference type="GO" id="GO:0031410">
    <property type="term" value="C:cytoplasmic vesicle"/>
    <property type="evidence" value="ECO:0007669"/>
    <property type="project" value="TreeGrafter"/>
</dbReference>
<dbReference type="PANTHER" id="PTHR11769:SF6">
    <property type="entry name" value="HYALURONIDASE-2"/>
    <property type="match status" value="1"/>
</dbReference>
<keyword evidence="9" id="KW-0472">Membrane</keyword>
<evidence type="ECO:0000256" key="3">
    <source>
        <dbReference type="ARBA" id="ARBA00008871"/>
    </source>
</evidence>
<evidence type="ECO:0000256" key="16">
    <source>
        <dbReference type="ARBA" id="ARBA00093545"/>
    </source>
</evidence>
<evidence type="ECO:0000256" key="1">
    <source>
        <dbReference type="ARBA" id="ARBA00000251"/>
    </source>
</evidence>
<dbReference type="GO" id="GO:0030214">
    <property type="term" value="P:hyaluronan catabolic process"/>
    <property type="evidence" value="ECO:0007669"/>
    <property type="project" value="TreeGrafter"/>
</dbReference>
<evidence type="ECO:0000256" key="17">
    <source>
        <dbReference type="PIRNR" id="PIRNR038193"/>
    </source>
</evidence>
<comment type="subunit">
    <text evidence="16">Interacts with MST1R.</text>
</comment>
<organism evidence="23 24">
    <name type="scientific">Cnephaeus nilssonii</name>
    <name type="common">Northern bat</name>
    <name type="synonym">Eptesicus nilssonii</name>
    <dbReference type="NCBI Taxonomy" id="3371016"/>
    <lineage>
        <taxon>Eukaryota</taxon>
        <taxon>Metazoa</taxon>
        <taxon>Chordata</taxon>
        <taxon>Craniata</taxon>
        <taxon>Vertebrata</taxon>
        <taxon>Euteleostomi</taxon>
        <taxon>Mammalia</taxon>
        <taxon>Eutheria</taxon>
        <taxon>Laurasiatheria</taxon>
        <taxon>Chiroptera</taxon>
        <taxon>Yangochiroptera</taxon>
        <taxon>Vespertilionidae</taxon>
        <taxon>Cnephaeus</taxon>
    </lineage>
</organism>
<feature type="disulfide bond" evidence="20">
    <location>
        <begin position="461"/>
        <end position="470"/>
    </location>
</feature>
<feature type="chain" id="PRO_5041253912" description="Hyaluronidase" evidence="22">
    <location>
        <begin position="23"/>
        <end position="505"/>
    </location>
</feature>
<keyword evidence="11" id="KW-0675">Receptor</keyword>
<dbReference type="InterPro" id="IPR017853">
    <property type="entry name" value="GH"/>
</dbReference>
<keyword evidence="12" id="KW-0325">Glycoprotein</keyword>
<dbReference type="EC" id="3.2.1.35" evidence="21"/>
<evidence type="ECO:0000256" key="11">
    <source>
        <dbReference type="ARBA" id="ARBA00023170"/>
    </source>
</evidence>
<evidence type="ECO:0000256" key="6">
    <source>
        <dbReference type="ARBA" id="ARBA00022622"/>
    </source>
</evidence>
<gene>
    <name evidence="23" type="ORF">QTO34_007346</name>
</gene>
<keyword evidence="8 21" id="KW-0378">Hydrolase</keyword>
<dbReference type="Gene3D" id="3.20.20.70">
    <property type="entry name" value="Aldolase class I"/>
    <property type="match status" value="1"/>
</dbReference>
<evidence type="ECO:0000313" key="23">
    <source>
        <dbReference type="EMBL" id="KAK1332663.1"/>
    </source>
</evidence>
<dbReference type="GO" id="GO:0098552">
    <property type="term" value="C:side of membrane"/>
    <property type="evidence" value="ECO:0007669"/>
    <property type="project" value="UniProtKB-KW"/>
</dbReference>
<evidence type="ECO:0000313" key="24">
    <source>
        <dbReference type="Proteomes" id="UP001177744"/>
    </source>
</evidence>
<protein>
    <recommendedName>
        <fullName evidence="21">Hyaluronidase</fullName>
        <ecNumber evidence="21">3.2.1.35</ecNumber>
    </recommendedName>
</protein>
<sequence>MWAGLSPAIVLALALALAVAWAKELKPTATPIFTGRPFVVAWDVPTQDCGPRLKVPLDLEEKAFDVQASPNEGFVNQNITIFYRERLGLYPHFDAAGRAVHGGVPQNDSVLRAHLDLLQERVEHYIRRQEPAGLAVIDWEDWRPVWVRNWQDKDVYRQLSRQLVASRHPDWPPDRVAKQAQYEFEFGAREFMLRTLRSAKRFRPQHLWGFYLFPDCYNHDYVQNWETYTGRCPDVEVSRNDQLAWLWAESTALFPSVYLDETLASTAHGRNFVSFRVQEALRVARTHHASHALPVYVFTRPTYSRSLTGLSQMDLISTIGESAALGAAGVILWGDAGFTTSMVSDPQPSRLQALQVQGECSGFGLPNLKKTCQYLKDYLMQLLIPYVVNVSWAAHYCSWAQCHGHGRCVRRDPNTNTFLHLSASSFRLVPSHTPGEPPLRPEGELSWADLDHLQKHFQCQCYLGWGGEQCQWDRGRAAGRASGAWAGSHLTGPLAAAALALTWTL</sequence>
<dbReference type="SUPFAM" id="SSF51445">
    <property type="entry name" value="(Trans)glycosidases"/>
    <property type="match status" value="1"/>
</dbReference>
<keyword evidence="24" id="KW-1185">Reference proteome</keyword>
<dbReference type="AlphaFoldDB" id="A0AA40HK33"/>
<reference evidence="23" key="1">
    <citation type="submission" date="2023-06" db="EMBL/GenBank/DDBJ databases">
        <title>Reference genome for the Northern bat (Eptesicus nilssonii), a most northern bat species.</title>
        <authorList>
            <person name="Laine V.N."/>
            <person name="Pulliainen A.T."/>
            <person name="Lilley T.M."/>
        </authorList>
    </citation>
    <scope>NUCLEOTIDE SEQUENCE</scope>
    <source>
        <strain evidence="23">BLF_Eptnil</strain>
        <tissue evidence="23">Kidney</tissue>
    </source>
</reference>
<comment type="catalytic activity">
    <reaction evidence="1 21">
        <text>Random hydrolysis of (1-&gt;4)-linkages between N-acetyl-beta-D-glucosamine and D-glucuronate residues in hyaluronate.</text>
        <dbReference type="EC" id="3.2.1.35"/>
    </reaction>
</comment>
<evidence type="ECO:0000256" key="5">
    <source>
        <dbReference type="ARBA" id="ARBA00022536"/>
    </source>
</evidence>
<evidence type="ECO:0000256" key="4">
    <source>
        <dbReference type="ARBA" id="ARBA00022475"/>
    </source>
</evidence>
<evidence type="ECO:0000256" key="14">
    <source>
        <dbReference type="ARBA" id="ARBA00023295"/>
    </source>
</evidence>
<feature type="signal peptide" evidence="22">
    <location>
        <begin position="1"/>
        <end position="22"/>
    </location>
</feature>
<dbReference type="Pfam" id="PF01630">
    <property type="entry name" value="Glyco_hydro_56"/>
    <property type="match status" value="1"/>
</dbReference>
<keyword evidence="7 22" id="KW-0732">Signal</keyword>
<evidence type="ECO:0000256" key="20">
    <source>
        <dbReference type="PIRSR" id="PIRSR038193-3"/>
    </source>
</evidence>
<dbReference type="GO" id="GO:0005975">
    <property type="term" value="P:carbohydrate metabolic process"/>
    <property type="evidence" value="ECO:0007669"/>
    <property type="project" value="UniProtKB-UniRule"/>
</dbReference>
<comment type="function">
    <text evidence="15">Catalyzes hyaluronan degradation into small fragments that are endocytosed and degraded in lysosomes by HYAL1 and exoglycosidases. Essential for the breakdown of extracellular matrix hyaluronan.</text>
</comment>
<evidence type="ECO:0000256" key="9">
    <source>
        <dbReference type="ARBA" id="ARBA00023136"/>
    </source>
</evidence>
<evidence type="ECO:0000256" key="22">
    <source>
        <dbReference type="SAM" id="SignalP"/>
    </source>
</evidence>
<evidence type="ECO:0000256" key="21">
    <source>
        <dbReference type="RuleBase" id="RU610713"/>
    </source>
</evidence>
<dbReference type="EMBL" id="JAULJE010000018">
    <property type="protein sequence ID" value="KAK1332663.1"/>
    <property type="molecule type" value="Genomic_DNA"/>
</dbReference>
<comment type="subcellular location">
    <subcellularLocation>
        <location evidence="2">Cell membrane</location>
        <topology evidence="2">Lipid-anchor</topology>
        <topology evidence="2">GPI-anchor</topology>
    </subcellularLocation>
</comment>
<dbReference type="GO" id="GO:0033906">
    <property type="term" value="F:hyaluronoglucuronidase activity"/>
    <property type="evidence" value="ECO:0007669"/>
    <property type="project" value="TreeGrafter"/>
</dbReference>
<feature type="disulfide bond" evidence="20">
    <location>
        <begin position="49"/>
        <end position="372"/>
    </location>
</feature>
<proteinExistence type="inferred from homology"/>
<keyword evidence="4" id="KW-1003">Cell membrane</keyword>
<dbReference type="FunFam" id="3.20.20.70:FF:000065">
    <property type="entry name" value="Hyaluronidase"/>
    <property type="match status" value="1"/>
</dbReference>
<dbReference type="Proteomes" id="UP001177744">
    <property type="component" value="Unassembled WGS sequence"/>
</dbReference>
<evidence type="ECO:0000256" key="2">
    <source>
        <dbReference type="ARBA" id="ARBA00004609"/>
    </source>
</evidence>
<feature type="active site" description="Proton donor" evidence="18">
    <location>
        <position position="140"/>
    </location>
</feature>
<evidence type="ECO:0000256" key="10">
    <source>
        <dbReference type="ARBA" id="ARBA00023157"/>
    </source>
</evidence>
<evidence type="ECO:0000256" key="19">
    <source>
        <dbReference type="PIRSR" id="PIRSR038193-2"/>
    </source>
</evidence>
<feature type="glycosylation site" description="N-linked (GlcNAc...) asparagine" evidence="19">
    <location>
        <position position="389"/>
    </location>
</feature>
<dbReference type="GO" id="GO:0004415">
    <property type="term" value="F:hyalurononglucosaminidase activity"/>
    <property type="evidence" value="ECO:0007669"/>
    <property type="project" value="UniProtKB-UniRule"/>
</dbReference>
<keyword evidence="14 21" id="KW-0326">Glycosidase</keyword>
<evidence type="ECO:0000256" key="12">
    <source>
        <dbReference type="ARBA" id="ARBA00023180"/>
    </source>
</evidence>
<keyword evidence="10 20" id="KW-1015">Disulfide bond</keyword>
<dbReference type="PRINTS" id="PR00846">
    <property type="entry name" value="GLHYDRLASE56"/>
</dbReference>
<keyword evidence="5" id="KW-0245">EGF-like domain</keyword>
<keyword evidence="6" id="KW-0336">GPI-anchor</keyword>
<dbReference type="InterPro" id="IPR018155">
    <property type="entry name" value="Hyaluronidase"/>
</dbReference>
<evidence type="ECO:0000256" key="7">
    <source>
        <dbReference type="ARBA" id="ARBA00022729"/>
    </source>
</evidence>
<dbReference type="InterPro" id="IPR013785">
    <property type="entry name" value="Aldolase_TIM"/>
</dbReference>
<dbReference type="PANTHER" id="PTHR11769">
    <property type="entry name" value="HYALURONIDASE"/>
    <property type="match status" value="1"/>
</dbReference>
<keyword evidence="13" id="KW-0449">Lipoprotein</keyword>
<feature type="disulfide bond" evidence="20">
    <location>
        <begin position="216"/>
        <end position="232"/>
    </location>
</feature>
<name>A0AA40HK33_CNENI</name>
<accession>A0AA40HK33</accession>
<dbReference type="PIRSF" id="PIRSF038193">
    <property type="entry name" value="Hyaluronidase"/>
    <property type="match status" value="1"/>
</dbReference>
<feature type="disulfide bond" evidence="20">
    <location>
        <begin position="397"/>
        <end position="408"/>
    </location>
</feature>
<feature type="disulfide bond" evidence="20">
    <location>
        <begin position="402"/>
        <end position="459"/>
    </location>
</feature>
<dbReference type="GO" id="GO:0005886">
    <property type="term" value="C:plasma membrane"/>
    <property type="evidence" value="ECO:0007669"/>
    <property type="project" value="UniProtKB-SubCell"/>
</dbReference>
<evidence type="ECO:0000256" key="13">
    <source>
        <dbReference type="ARBA" id="ARBA00023288"/>
    </source>
</evidence>
<comment type="caution">
    <text evidence="23">The sequence shown here is derived from an EMBL/GenBank/DDBJ whole genome shotgun (WGS) entry which is preliminary data.</text>
</comment>